<dbReference type="EC" id="2.4.1.227" evidence="10"/>
<evidence type="ECO:0000256" key="2">
    <source>
        <dbReference type="ARBA" id="ARBA00022618"/>
    </source>
</evidence>
<dbReference type="InterPro" id="IPR004276">
    <property type="entry name" value="GlycoTrans_28_N"/>
</dbReference>
<keyword evidence="14" id="KW-1185">Reference proteome</keyword>
<dbReference type="AlphaFoldDB" id="A0A161S3Y0"/>
<dbReference type="STRING" id="1452487.AVW16_03740"/>
<dbReference type="InterPro" id="IPR007235">
    <property type="entry name" value="Glyco_trans_28_C"/>
</dbReference>
<comment type="similarity">
    <text evidence="10">Belongs to the glycosyltransferase 28 family. MurG subfamily.</text>
</comment>
<comment type="function">
    <text evidence="10">Cell wall formation. Catalyzes the transfer of a GlcNAc subunit on undecaprenyl-pyrophosphoryl-MurNAc-pentapeptide (lipid intermediate I) to form undecaprenyl-pyrophosphoryl-MurNAc-(pentapeptide)GlcNAc (lipid intermediate II).</text>
</comment>
<dbReference type="GO" id="GO:0005975">
    <property type="term" value="P:carbohydrate metabolic process"/>
    <property type="evidence" value="ECO:0007669"/>
    <property type="project" value="InterPro"/>
</dbReference>
<evidence type="ECO:0000256" key="5">
    <source>
        <dbReference type="ARBA" id="ARBA00022960"/>
    </source>
</evidence>
<dbReference type="SUPFAM" id="SSF53756">
    <property type="entry name" value="UDP-Glycosyltransferase/glycogen phosphorylase"/>
    <property type="match status" value="1"/>
</dbReference>
<accession>A0A161S3Y0</accession>
<evidence type="ECO:0000259" key="11">
    <source>
        <dbReference type="Pfam" id="PF03033"/>
    </source>
</evidence>
<feature type="binding site" evidence="10">
    <location>
        <begin position="257"/>
        <end position="262"/>
    </location>
    <ligand>
        <name>UDP-N-acetyl-alpha-D-glucosamine</name>
        <dbReference type="ChEBI" id="CHEBI:57705"/>
    </ligand>
</feature>
<sequence length="350" mass="36218">MVMAGGTGGHIFPGLAVAKELTARGWKVVWLGAEGGMETRLVPEHGFAIETVRIRGVRGNGVARKLALPFVMAGALVKSAAVIFRHRPDIAIGFGGYTGFPGGLMTRFFWKPLVVHEQNSVAGLTNRLLSRVASRTLFAFPGAFPGRDGLVGNPVRADIAGIAPPAARFANRSGPLRVLVVGGSLGAKVFNDTVPAALARIPAGQRPLVVHQAGAKAIAELQANYAKAGVTADCRAFIADMAAEYAAADVVICRAGALTVAELAAAGVGSLLVPYPHAVDDHQTGNARFLADAGAATLLPQTDFNAEGLAAWLATLSRDDCLAMAEKARALALTDAAARVADVCEALTQE</sequence>
<comment type="subcellular location">
    <subcellularLocation>
        <location evidence="10">Cell membrane</location>
        <topology evidence="10">Peripheral membrane protein</topology>
        <orientation evidence="10">Cytoplasmic side</orientation>
    </subcellularLocation>
</comment>
<evidence type="ECO:0000256" key="3">
    <source>
        <dbReference type="ARBA" id="ARBA00022676"/>
    </source>
</evidence>
<gene>
    <name evidence="10" type="primary">murG</name>
    <name evidence="13" type="ORF">AVW16_03740</name>
</gene>
<evidence type="ECO:0000313" key="14">
    <source>
        <dbReference type="Proteomes" id="UP000076625"/>
    </source>
</evidence>
<dbReference type="Pfam" id="PF03033">
    <property type="entry name" value="Glyco_transf_28"/>
    <property type="match status" value="1"/>
</dbReference>
<dbReference type="InterPro" id="IPR006009">
    <property type="entry name" value="GlcNAc_MurG"/>
</dbReference>
<dbReference type="GO" id="GO:0051301">
    <property type="term" value="P:cell division"/>
    <property type="evidence" value="ECO:0007669"/>
    <property type="project" value="UniProtKB-KW"/>
</dbReference>
<dbReference type="GO" id="GO:0005886">
    <property type="term" value="C:plasma membrane"/>
    <property type="evidence" value="ECO:0007669"/>
    <property type="project" value="UniProtKB-SubCell"/>
</dbReference>
<feature type="binding site" evidence="10">
    <location>
        <position position="238"/>
    </location>
    <ligand>
        <name>UDP-N-acetyl-alpha-D-glucosamine</name>
        <dbReference type="ChEBI" id="CHEBI:57705"/>
    </ligand>
</feature>
<evidence type="ECO:0000256" key="7">
    <source>
        <dbReference type="ARBA" id="ARBA00023136"/>
    </source>
</evidence>
<organism evidence="13 14">
    <name type="scientific">Crenobacter luteus</name>
    <dbReference type="NCBI Taxonomy" id="1452487"/>
    <lineage>
        <taxon>Bacteria</taxon>
        <taxon>Pseudomonadati</taxon>
        <taxon>Pseudomonadota</taxon>
        <taxon>Betaproteobacteria</taxon>
        <taxon>Neisseriales</taxon>
        <taxon>Neisseriaceae</taxon>
        <taxon>Crenobacter</taxon>
    </lineage>
</organism>
<proteinExistence type="inferred from homology"/>
<keyword evidence="8 10" id="KW-0131">Cell cycle</keyword>
<feature type="binding site" evidence="10">
    <location>
        <position position="184"/>
    </location>
    <ligand>
        <name>UDP-N-acetyl-alpha-D-glucosamine</name>
        <dbReference type="ChEBI" id="CHEBI:57705"/>
    </ligand>
</feature>
<feature type="domain" description="Glycosyltransferase family 28 N-terminal" evidence="11">
    <location>
        <begin position="2"/>
        <end position="136"/>
    </location>
</feature>
<feature type="domain" description="Glycosyl transferase family 28 C-terminal" evidence="12">
    <location>
        <begin position="178"/>
        <end position="338"/>
    </location>
</feature>
<dbReference type="GO" id="GO:0050511">
    <property type="term" value="F:undecaprenyldiphospho-muramoylpentapeptide beta-N-acetylglucosaminyltransferase activity"/>
    <property type="evidence" value="ECO:0007669"/>
    <property type="project" value="UniProtKB-UniRule"/>
</dbReference>
<dbReference type="GO" id="GO:0008360">
    <property type="term" value="P:regulation of cell shape"/>
    <property type="evidence" value="ECO:0007669"/>
    <property type="project" value="UniProtKB-KW"/>
</dbReference>
<keyword evidence="7 10" id="KW-0472">Membrane</keyword>
<evidence type="ECO:0000256" key="1">
    <source>
        <dbReference type="ARBA" id="ARBA00022475"/>
    </source>
</evidence>
<dbReference type="OrthoDB" id="9808936at2"/>
<evidence type="ECO:0000313" key="13">
    <source>
        <dbReference type="EMBL" id="KZE24993.1"/>
    </source>
</evidence>
<feature type="binding site" evidence="10">
    <location>
        <position position="156"/>
    </location>
    <ligand>
        <name>UDP-N-acetyl-alpha-D-glucosamine</name>
        <dbReference type="ChEBI" id="CHEBI:57705"/>
    </ligand>
</feature>
<evidence type="ECO:0000256" key="6">
    <source>
        <dbReference type="ARBA" id="ARBA00022984"/>
    </source>
</evidence>
<name>A0A161S3Y0_9NEIS</name>
<evidence type="ECO:0000256" key="10">
    <source>
        <dbReference type="HAMAP-Rule" id="MF_00033"/>
    </source>
</evidence>
<comment type="caution">
    <text evidence="13">The sequence shown here is derived from an EMBL/GenBank/DDBJ whole genome shotgun (WGS) entry which is preliminary data.</text>
</comment>
<feature type="binding site" evidence="10">
    <location>
        <position position="119"/>
    </location>
    <ligand>
        <name>UDP-N-acetyl-alpha-D-glucosamine</name>
        <dbReference type="ChEBI" id="CHEBI:57705"/>
    </ligand>
</feature>
<dbReference type="UniPathway" id="UPA00219"/>
<evidence type="ECO:0000256" key="9">
    <source>
        <dbReference type="ARBA" id="ARBA00023316"/>
    </source>
</evidence>
<keyword evidence="4 10" id="KW-0808">Transferase</keyword>
<dbReference type="Pfam" id="PF04101">
    <property type="entry name" value="Glyco_tran_28_C"/>
    <property type="match status" value="1"/>
</dbReference>
<keyword evidence="5 10" id="KW-0133">Cell shape</keyword>
<keyword evidence="3 10" id="KW-0328">Glycosyltransferase</keyword>
<dbReference type="NCBIfam" id="TIGR01133">
    <property type="entry name" value="murG"/>
    <property type="match status" value="1"/>
</dbReference>
<feature type="binding site" evidence="10">
    <location>
        <position position="283"/>
    </location>
    <ligand>
        <name>UDP-N-acetyl-alpha-D-glucosamine</name>
        <dbReference type="ChEBI" id="CHEBI:57705"/>
    </ligand>
</feature>
<dbReference type="EMBL" id="LQQU01000060">
    <property type="protein sequence ID" value="KZE24993.1"/>
    <property type="molecule type" value="Genomic_DNA"/>
</dbReference>
<dbReference type="PANTHER" id="PTHR21015:SF22">
    <property type="entry name" value="GLYCOSYLTRANSFERASE"/>
    <property type="match status" value="1"/>
</dbReference>
<reference evidence="14" key="1">
    <citation type="submission" date="2016-01" db="EMBL/GenBank/DDBJ databases">
        <title>Draft genome of Chromobacterium sp. F49.</title>
        <authorList>
            <person name="Hong K.W."/>
        </authorList>
    </citation>
    <scope>NUCLEOTIDE SEQUENCE [LARGE SCALE GENOMIC DNA]</scope>
    <source>
        <strain evidence="14">CN10</strain>
    </source>
</reference>
<dbReference type="HAMAP" id="MF_00033">
    <property type="entry name" value="MurG"/>
    <property type="match status" value="1"/>
</dbReference>
<protein>
    <recommendedName>
        <fullName evidence="10">UDP-N-acetylglucosamine--N-acetylmuramyl-(pentapeptide) pyrophosphoryl-undecaprenol N-acetylglucosamine transferase</fullName>
        <ecNumber evidence="10">2.4.1.227</ecNumber>
    </recommendedName>
    <alternativeName>
        <fullName evidence="10">Undecaprenyl-PP-MurNAc-pentapeptide-UDPGlcNAc GlcNAc transferase</fullName>
    </alternativeName>
</protein>
<keyword evidence="9 10" id="KW-0961">Cell wall biogenesis/degradation</keyword>
<dbReference type="Gene3D" id="3.40.50.2000">
    <property type="entry name" value="Glycogen Phosphorylase B"/>
    <property type="match status" value="2"/>
</dbReference>
<evidence type="ECO:0000259" key="12">
    <source>
        <dbReference type="Pfam" id="PF04101"/>
    </source>
</evidence>
<keyword evidence="2 10" id="KW-0132">Cell division</keyword>
<evidence type="ECO:0000256" key="4">
    <source>
        <dbReference type="ARBA" id="ARBA00022679"/>
    </source>
</evidence>
<dbReference type="GO" id="GO:0071555">
    <property type="term" value="P:cell wall organization"/>
    <property type="evidence" value="ECO:0007669"/>
    <property type="project" value="UniProtKB-KW"/>
</dbReference>
<comment type="catalytic activity">
    <reaction evidence="10">
        <text>di-trans,octa-cis-undecaprenyl diphospho-N-acetyl-alpha-D-muramoyl-L-alanyl-D-glutamyl-meso-2,6-diaminopimeloyl-D-alanyl-D-alanine + UDP-N-acetyl-alpha-D-glucosamine = di-trans,octa-cis-undecaprenyl diphospho-[N-acetyl-alpha-D-glucosaminyl-(1-&gt;4)]-N-acetyl-alpha-D-muramoyl-L-alanyl-D-glutamyl-meso-2,6-diaminopimeloyl-D-alanyl-D-alanine + UDP + H(+)</text>
        <dbReference type="Rhea" id="RHEA:31227"/>
        <dbReference type="ChEBI" id="CHEBI:15378"/>
        <dbReference type="ChEBI" id="CHEBI:57705"/>
        <dbReference type="ChEBI" id="CHEBI:58223"/>
        <dbReference type="ChEBI" id="CHEBI:61387"/>
        <dbReference type="ChEBI" id="CHEBI:61388"/>
        <dbReference type="EC" id="2.4.1.227"/>
    </reaction>
</comment>
<keyword evidence="6 10" id="KW-0573">Peptidoglycan synthesis</keyword>
<comment type="pathway">
    <text evidence="10">Cell wall biogenesis; peptidoglycan biosynthesis.</text>
</comment>
<dbReference type="GO" id="GO:0009252">
    <property type="term" value="P:peptidoglycan biosynthetic process"/>
    <property type="evidence" value="ECO:0007669"/>
    <property type="project" value="UniProtKB-UniRule"/>
</dbReference>
<dbReference type="PANTHER" id="PTHR21015">
    <property type="entry name" value="UDP-N-ACETYLGLUCOSAMINE--N-ACETYLMURAMYL-(PENTAPEPTIDE) PYROPHOSPHORYL-UNDECAPRENOL N-ACETYLGLUCOSAMINE TRANSFERASE 1"/>
    <property type="match status" value="1"/>
</dbReference>
<evidence type="ECO:0000256" key="8">
    <source>
        <dbReference type="ARBA" id="ARBA00023306"/>
    </source>
</evidence>
<dbReference type="CDD" id="cd03785">
    <property type="entry name" value="GT28_MurG"/>
    <property type="match status" value="1"/>
</dbReference>
<dbReference type="GO" id="GO:0051991">
    <property type="term" value="F:UDP-N-acetyl-D-glucosamine:N-acetylmuramoyl-L-alanyl-D-glutamyl-meso-2,6-diaminopimelyl-D-alanyl-D-alanine-diphosphoundecaprenol 4-beta-N-acetylglucosaminlytransferase activity"/>
    <property type="evidence" value="ECO:0007669"/>
    <property type="project" value="RHEA"/>
</dbReference>
<dbReference type="Proteomes" id="UP000076625">
    <property type="component" value="Unassembled WGS sequence"/>
</dbReference>
<keyword evidence="1 10" id="KW-1003">Cell membrane</keyword>
<feature type="binding site" evidence="10">
    <location>
        <begin position="7"/>
        <end position="9"/>
    </location>
    <ligand>
        <name>UDP-N-acetyl-alpha-D-glucosamine</name>
        <dbReference type="ChEBI" id="CHEBI:57705"/>
    </ligand>
</feature>